<proteinExistence type="predicted"/>
<dbReference type="InterPro" id="IPR004358">
    <property type="entry name" value="Sig_transdc_His_kin-like_C"/>
</dbReference>
<dbReference type="PRINTS" id="PR00344">
    <property type="entry name" value="BCTRLSENSOR"/>
</dbReference>
<dbReference type="PROSITE" id="PS50109">
    <property type="entry name" value="HIS_KIN"/>
    <property type="match status" value="1"/>
</dbReference>
<dbReference type="PANTHER" id="PTHR42878">
    <property type="entry name" value="TWO-COMPONENT HISTIDINE KINASE"/>
    <property type="match status" value="1"/>
</dbReference>
<reference evidence="10 11" key="1">
    <citation type="submission" date="2020-07" db="EMBL/GenBank/DDBJ databases">
        <title>Luteimonas sp. SJ-92.</title>
        <authorList>
            <person name="Huang X.-X."/>
            <person name="Xu L."/>
            <person name="Sun J.-Q."/>
        </authorList>
    </citation>
    <scope>NUCLEOTIDE SEQUENCE [LARGE SCALE GENOMIC DNA]</scope>
    <source>
        <strain evidence="10 11">SJ-92</strain>
    </source>
</reference>
<dbReference type="SUPFAM" id="SSF47384">
    <property type="entry name" value="Homodimeric domain of signal transducing histidine kinase"/>
    <property type="match status" value="1"/>
</dbReference>
<dbReference type="GO" id="GO:0000155">
    <property type="term" value="F:phosphorelay sensor kinase activity"/>
    <property type="evidence" value="ECO:0007669"/>
    <property type="project" value="InterPro"/>
</dbReference>
<evidence type="ECO:0000313" key="10">
    <source>
        <dbReference type="EMBL" id="NZA27243.1"/>
    </source>
</evidence>
<dbReference type="InterPro" id="IPR003661">
    <property type="entry name" value="HisK_dim/P_dom"/>
</dbReference>
<keyword evidence="8" id="KW-0812">Transmembrane</keyword>
<name>A0A853JD72_9GAMM</name>
<organism evidence="10 11">
    <name type="scientific">Luteimonas salinisoli</name>
    <dbReference type="NCBI Taxonomy" id="2752307"/>
    <lineage>
        <taxon>Bacteria</taxon>
        <taxon>Pseudomonadati</taxon>
        <taxon>Pseudomonadota</taxon>
        <taxon>Gammaproteobacteria</taxon>
        <taxon>Lysobacterales</taxon>
        <taxon>Lysobacteraceae</taxon>
        <taxon>Luteimonas</taxon>
    </lineage>
</organism>
<evidence type="ECO:0000256" key="5">
    <source>
        <dbReference type="ARBA" id="ARBA00022777"/>
    </source>
</evidence>
<evidence type="ECO:0000259" key="9">
    <source>
        <dbReference type="PROSITE" id="PS50109"/>
    </source>
</evidence>
<dbReference type="Gene3D" id="3.30.565.10">
    <property type="entry name" value="Histidine kinase-like ATPase, C-terminal domain"/>
    <property type="match status" value="1"/>
</dbReference>
<dbReference type="InterPro" id="IPR003594">
    <property type="entry name" value="HATPase_dom"/>
</dbReference>
<comment type="catalytic activity">
    <reaction evidence="1">
        <text>ATP + protein L-histidine = ADP + protein N-phospho-L-histidine.</text>
        <dbReference type="EC" id="2.7.13.3"/>
    </reaction>
</comment>
<comment type="caution">
    <text evidence="10">The sequence shown here is derived from an EMBL/GenBank/DDBJ whole genome shotgun (WGS) entry which is preliminary data.</text>
</comment>
<evidence type="ECO:0000256" key="3">
    <source>
        <dbReference type="ARBA" id="ARBA00022553"/>
    </source>
</evidence>
<feature type="transmembrane region" description="Helical" evidence="8">
    <location>
        <begin position="185"/>
        <end position="204"/>
    </location>
</feature>
<keyword evidence="11" id="KW-1185">Reference proteome</keyword>
<dbReference type="PANTHER" id="PTHR42878:SF15">
    <property type="entry name" value="BACTERIOPHYTOCHROME"/>
    <property type="match status" value="1"/>
</dbReference>
<dbReference type="Proteomes" id="UP000578091">
    <property type="component" value="Unassembled WGS sequence"/>
</dbReference>
<evidence type="ECO:0000256" key="6">
    <source>
        <dbReference type="ARBA" id="ARBA00023136"/>
    </source>
</evidence>
<dbReference type="Pfam" id="PF02518">
    <property type="entry name" value="HATPase_c"/>
    <property type="match status" value="1"/>
</dbReference>
<dbReference type="GO" id="GO:0005886">
    <property type="term" value="C:plasma membrane"/>
    <property type="evidence" value="ECO:0007669"/>
    <property type="project" value="UniProtKB-ARBA"/>
</dbReference>
<dbReference type="EMBL" id="JACCKA010000073">
    <property type="protein sequence ID" value="NZA27243.1"/>
    <property type="molecule type" value="Genomic_DNA"/>
</dbReference>
<feature type="domain" description="Histidine kinase" evidence="9">
    <location>
        <begin position="372"/>
        <end position="591"/>
    </location>
</feature>
<dbReference type="InterPro" id="IPR035965">
    <property type="entry name" value="PAS-like_dom_sf"/>
</dbReference>
<dbReference type="FunFam" id="1.10.287.130:FF:000070">
    <property type="entry name" value="Histidine kinase sensor protein"/>
    <property type="match status" value="1"/>
</dbReference>
<dbReference type="Pfam" id="PF08448">
    <property type="entry name" value="PAS_4"/>
    <property type="match status" value="1"/>
</dbReference>
<evidence type="ECO:0000313" key="11">
    <source>
        <dbReference type="Proteomes" id="UP000578091"/>
    </source>
</evidence>
<keyword evidence="8" id="KW-1133">Transmembrane helix</keyword>
<feature type="coiled-coil region" evidence="7">
    <location>
        <begin position="338"/>
        <end position="365"/>
    </location>
</feature>
<dbReference type="EC" id="2.7.13.3" evidence="2"/>
<dbReference type="Gene3D" id="3.30.450.20">
    <property type="entry name" value="PAS domain"/>
    <property type="match status" value="1"/>
</dbReference>
<dbReference type="GO" id="GO:0000156">
    <property type="term" value="F:phosphorelay response regulator activity"/>
    <property type="evidence" value="ECO:0007669"/>
    <property type="project" value="TreeGrafter"/>
</dbReference>
<dbReference type="Gene3D" id="1.10.287.130">
    <property type="match status" value="1"/>
</dbReference>
<dbReference type="InterPro" id="IPR005467">
    <property type="entry name" value="His_kinase_dom"/>
</dbReference>
<dbReference type="InterPro" id="IPR000014">
    <property type="entry name" value="PAS"/>
</dbReference>
<evidence type="ECO:0000256" key="7">
    <source>
        <dbReference type="SAM" id="Coils"/>
    </source>
</evidence>
<gene>
    <name evidence="10" type="ORF">H0E84_12705</name>
</gene>
<protein>
    <recommendedName>
        <fullName evidence="2">histidine kinase</fullName>
        <ecNumber evidence="2">2.7.13.3</ecNumber>
    </recommendedName>
</protein>
<keyword evidence="7" id="KW-0175">Coiled coil</keyword>
<dbReference type="SMART" id="SM00387">
    <property type="entry name" value="HATPase_c"/>
    <property type="match status" value="1"/>
</dbReference>
<dbReference type="RefSeq" id="WP_180679019.1">
    <property type="nucleotide sequence ID" value="NZ_JACCKA010000073.1"/>
</dbReference>
<dbReference type="InterPro" id="IPR050351">
    <property type="entry name" value="BphY/WalK/GraS-like"/>
</dbReference>
<feature type="transmembrane region" description="Helical" evidence="8">
    <location>
        <begin position="12"/>
        <end position="33"/>
    </location>
</feature>
<sequence>MHPELSENPLAHWRLALLGLAVVVIVVAPFLLLRKATQDSRAAWEHVMHAREVEATVHALSSGVRNLEATALAMAAGIDDPVVHERIALARVNIPANLRQLQLLTRDNPQQQIRAGALQSTIALRTERLEAILAAGAASAHEDMAVAVARYPIHDVIEELVAEEQAQANARQARAERLSARATQAAWAAMAGQLVLLGALLFLAGRQIASRLSAERDARSASGRATAVLDTVREPIVLVDAELRVVMHNAAFAELYGVGEDSSGRPLAETGGGAWRHEETLRRLRDVLARNRELWDHEQVQQTADGIDRTMLINARRMPLPDSEAMVALVTASDISAQKASERQIRELNRQLQGKVEQISDVNRELEAFSYSVSHDLRAPLRHIAGFGDKLSRHLGGSIDEKGSHYLGVIVDSARRMSSLIDDLLVYSRLGRSALRLQLVDMQSLVAETRSMLDANSAADAPQHRIAWKIADLPVVVGDANMLRQVWMNLLGNAVKYSRGSEPAQIEVECTPSDDGGHHFRVRDNGAGFDMKYAGKLFGVFQRLHAASEFQGTGIGLASVRRVIGRHGGRVWAEAEPGEGATFHFILPAAGDLPANNEKPT</sequence>
<dbReference type="AlphaFoldDB" id="A0A853JD72"/>
<keyword evidence="4" id="KW-0808">Transferase</keyword>
<keyword evidence="5" id="KW-0418">Kinase</keyword>
<dbReference type="Pfam" id="PF00512">
    <property type="entry name" value="HisKA"/>
    <property type="match status" value="1"/>
</dbReference>
<evidence type="ECO:0000256" key="4">
    <source>
        <dbReference type="ARBA" id="ARBA00022679"/>
    </source>
</evidence>
<dbReference type="GO" id="GO:0030295">
    <property type="term" value="F:protein kinase activator activity"/>
    <property type="evidence" value="ECO:0007669"/>
    <property type="project" value="TreeGrafter"/>
</dbReference>
<evidence type="ECO:0000256" key="8">
    <source>
        <dbReference type="SAM" id="Phobius"/>
    </source>
</evidence>
<dbReference type="FunFam" id="3.30.565.10:FF:000006">
    <property type="entry name" value="Sensor histidine kinase WalK"/>
    <property type="match status" value="1"/>
</dbReference>
<dbReference type="GO" id="GO:0007234">
    <property type="term" value="P:osmosensory signaling via phosphorelay pathway"/>
    <property type="evidence" value="ECO:0007669"/>
    <property type="project" value="TreeGrafter"/>
</dbReference>
<dbReference type="SUPFAM" id="SSF55785">
    <property type="entry name" value="PYP-like sensor domain (PAS domain)"/>
    <property type="match status" value="1"/>
</dbReference>
<keyword evidence="3" id="KW-0597">Phosphoprotein</keyword>
<accession>A0A853JD72</accession>
<dbReference type="InterPro" id="IPR036097">
    <property type="entry name" value="HisK_dim/P_sf"/>
</dbReference>
<dbReference type="InterPro" id="IPR036890">
    <property type="entry name" value="HATPase_C_sf"/>
</dbReference>
<dbReference type="InterPro" id="IPR013656">
    <property type="entry name" value="PAS_4"/>
</dbReference>
<evidence type="ECO:0000256" key="2">
    <source>
        <dbReference type="ARBA" id="ARBA00012438"/>
    </source>
</evidence>
<dbReference type="NCBIfam" id="TIGR00229">
    <property type="entry name" value="sensory_box"/>
    <property type="match status" value="1"/>
</dbReference>
<dbReference type="CDD" id="cd00082">
    <property type="entry name" value="HisKA"/>
    <property type="match status" value="1"/>
</dbReference>
<keyword evidence="6 8" id="KW-0472">Membrane</keyword>
<evidence type="ECO:0000256" key="1">
    <source>
        <dbReference type="ARBA" id="ARBA00000085"/>
    </source>
</evidence>
<dbReference type="SMART" id="SM00388">
    <property type="entry name" value="HisKA"/>
    <property type="match status" value="1"/>
</dbReference>
<dbReference type="SUPFAM" id="SSF55874">
    <property type="entry name" value="ATPase domain of HSP90 chaperone/DNA topoisomerase II/histidine kinase"/>
    <property type="match status" value="1"/>
</dbReference>